<feature type="region of interest" description="Disordered" evidence="1">
    <location>
        <begin position="400"/>
        <end position="444"/>
    </location>
</feature>
<keyword evidence="2" id="KW-1133">Transmembrane helix</keyword>
<dbReference type="EMBL" id="GEDC01016134">
    <property type="protein sequence ID" value="JAS21164.1"/>
    <property type="molecule type" value="Transcribed_RNA"/>
</dbReference>
<keyword evidence="3" id="KW-0732">Signal</keyword>
<keyword evidence="2" id="KW-0472">Membrane</keyword>
<feature type="chain" id="PRO_5008580989" evidence="3">
    <location>
        <begin position="24"/>
        <end position="444"/>
    </location>
</feature>
<accession>A0A1B6D645</accession>
<keyword evidence="2" id="KW-0812">Transmembrane</keyword>
<feature type="transmembrane region" description="Helical" evidence="2">
    <location>
        <begin position="341"/>
        <end position="360"/>
    </location>
</feature>
<proteinExistence type="predicted"/>
<protein>
    <submittedName>
        <fullName evidence="4">Uncharacterized protein</fullName>
    </submittedName>
</protein>
<evidence type="ECO:0000256" key="2">
    <source>
        <dbReference type="SAM" id="Phobius"/>
    </source>
</evidence>
<evidence type="ECO:0000256" key="3">
    <source>
        <dbReference type="SAM" id="SignalP"/>
    </source>
</evidence>
<name>A0A1B6D645_9HEMI</name>
<gene>
    <name evidence="4" type="ORF">g.966</name>
</gene>
<reference evidence="4" key="1">
    <citation type="submission" date="2015-12" db="EMBL/GenBank/DDBJ databases">
        <title>De novo transcriptome assembly of four potential Pierce s Disease insect vectors from Arizona vineyards.</title>
        <authorList>
            <person name="Tassone E.E."/>
        </authorList>
    </citation>
    <scope>NUCLEOTIDE SEQUENCE</scope>
</reference>
<sequence length="444" mass="51525">MIQIVKVFCLLYLFKSLVVCGEACEPPNVGTAIFRPSDFERIDCWSQKEIARLYSRFVLQQILPTRIPDNPRHLLEYFDLCMTVLEEIAQGDDYIEMLKVLSDIFGGFFQGYFFPLLNEAYYEGYVDFATVEEFHSIFQDITTLLDTDGQHWADRRILEKPVNRILPLSVRKIKGVSYCSKVDLNSHVDPKVKDGKTYDIPLPILDNKERPTSIVVPLKEHNIYSLTEKCSYDVLVNYYTAVSQCMLELSENRENKISLSMFNYMFHTWLKSNVLPHLQEKTWYIAFSNVRRIEETIKQKQGVLAIDWASIMKSEAPERNTTKTVKEDDTHQDGFMEGKTVYLLIAIVLWILILFCWIIISKYDCSLHVTEVKKGYNDPNHYASAPLSSQDSTSINSLSYENEKNYPKPTSYPRMKESSEANPEIKVSRSVSLPQMRRSKVRLQ</sequence>
<evidence type="ECO:0000256" key="1">
    <source>
        <dbReference type="SAM" id="MobiDB-lite"/>
    </source>
</evidence>
<dbReference type="AlphaFoldDB" id="A0A1B6D645"/>
<feature type="signal peptide" evidence="3">
    <location>
        <begin position="1"/>
        <end position="23"/>
    </location>
</feature>
<organism evidence="4">
    <name type="scientific">Clastoptera arizonana</name>
    <name type="common">Arizona spittle bug</name>
    <dbReference type="NCBI Taxonomy" id="38151"/>
    <lineage>
        <taxon>Eukaryota</taxon>
        <taxon>Metazoa</taxon>
        <taxon>Ecdysozoa</taxon>
        <taxon>Arthropoda</taxon>
        <taxon>Hexapoda</taxon>
        <taxon>Insecta</taxon>
        <taxon>Pterygota</taxon>
        <taxon>Neoptera</taxon>
        <taxon>Paraneoptera</taxon>
        <taxon>Hemiptera</taxon>
        <taxon>Auchenorrhyncha</taxon>
        <taxon>Cercopoidea</taxon>
        <taxon>Clastopteridae</taxon>
        <taxon>Clastoptera</taxon>
    </lineage>
</organism>
<evidence type="ECO:0000313" key="4">
    <source>
        <dbReference type="EMBL" id="JAS21164.1"/>
    </source>
</evidence>